<dbReference type="AlphaFoldDB" id="A0A518KAW1"/>
<name>A0A518KAW1_9BACT</name>
<reference evidence="1 2" key="1">
    <citation type="submission" date="2019-02" db="EMBL/GenBank/DDBJ databases">
        <title>Deep-cultivation of Planctomycetes and their phenomic and genomic characterization uncovers novel biology.</title>
        <authorList>
            <person name="Wiegand S."/>
            <person name="Jogler M."/>
            <person name="Boedeker C."/>
            <person name="Pinto D."/>
            <person name="Vollmers J."/>
            <person name="Rivas-Marin E."/>
            <person name="Kohn T."/>
            <person name="Peeters S.H."/>
            <person name="Heuer A."/>
            <person name="Rast P."/>
            <person name="Oberbeckmann S."/>
            <person name="Bunk B."/>
            <person name="Jeske O."/>
            <person name="Meyerdierks A."/>
            <person name="Storesund J.E."/>
            <person name="Kallscheuer N."/>
            <person name="Luecker S."/>
            <person name="Lage O.M."/>
            <person name="Pohl T."/>
            <person name="Merkel B.J."/>
            <person name="Hornburger P."/>
            <person name="Mueller R.-W."/>
            <person name="Bruemmer F."/>
            <person name="Labrenz M."/>
            <person name="Spormann A.M."/>
            <person name="Op den Camp H."/>
            <person name="Overmann J."/>
            <person name="Amann R."/>
            <person name="Jetten M.S.M."/>
            <person name="Mascher T."/>
            <person name="Medema M.H."/>
            <person name="Devos D.P."/>
            <person name="Kaster A.-K."/>
            <person name="Ovreas L."/>
            <person name="Rohde M."/>
            <person name="Galperin M.Y."/>
            <person name="Jogler C."/>
        </authorList>
    </citation>
    <scope>NUCLEOTIDE SEQUENCE [LARGE SCALE GENOMIC DNA]</scope>
    <source>
        <strain evidence="1 2">Spa11</strain>
    </source>
</reference>
<gene>
    <name evidence="1" type="ORF">Spa11_31390</name>
</gene>
<evidence type="ECO:0000313" key="1">
    <source>
        <dbReference type="EMBL" id="QDV74930.1"/>
    </source>
</evidence>
<accession>A0A518KAW1</accession>
<evidence type="ECO:0000313" key="2">
    <source>
        <dbReference type="Proteomes" id="UP000316426"/>
    </source>
</evidence>
<dbReference type="Proteomes" id="UP000316426">
    <property type="component" value="Chromosome"/>
</dbReference>
<sequence length="147" mass="16683">MEGEAYNPALNQPSKSPEVFAALIPELEREVQQGDMQSAYALAVVLVAGLALRSMEELEAQREDLLVRASELWTKCALSDNWGAVDNLMTEGVGPSAELARRLWSEVHRDRRDLVQFDNDAQMPIYGSDFAREVHRRWLLKWPEVSQ</sequence>
<dbReference type="KEGG" id="bmei:Spa11_31390"/>
<dbReference type="EMBL" id="CP036349">
    <property type="protein sequence ID" value="QDV74930.1"/>
    <property type="molecule type" value="Genomic_DNA"/>
</dbReference>
<protein>
    <submittedName>
        <fullName evidence="1">Uncharacterized protein</fullName>
    </submittedName>
</protein>
<keyword evidence="2" id="KW-1185">Reference proteome</keyword>
<organism evidence="1 2">
    <name type="scientific">Botrimarina mediterranea</name>
    <dbReference type="NCBI Taxonomy" id="2528022"/>
    <lineage>
        <taxon>Bacteria</taxon>
        <taxon>Pseudomonadati</taxon>
        <taxon>Planctomycetota</taxon>
        <taxon>Planctomycetia</taxon>
        <taxon>Pirellulales</taxon>
        <taxon>Lacipirellulaceae</taxon>
        <taxon>Botrimarina</taxon>
    </lineage>
</organism>
<proteinExistence type="predicted"/>